<comment type="pathway">
    <text evidence="2">Siderophore biosynthesis; mycobactin biosynthesis.</text>
</comment>
<feature type="region of interest" description="Disordered" evidence="9">
    <location>
        <begin position="1228"/>
        <end position="1251"/>
    </location>
</feature>
<proteinExistence type="inferred from homology"/>
<dbReference type="InterPro" id="IPR020845">
    <property type="entry name" value="AMP-binding_CS"/>
</dbReference>
<dbReference type="Gene3D" id="3.30.559.10">
    <property type="entry name" value="Chloramphenicol acetyltransferase-like domain"/>
    <property type="match status" value="1"/>
</dbReference>
<feature type="domain" description="Carrier" evidence="10">
    <location>
        <begin position="1135"/>
        <end position="1210"/>
    </location>
</feature>
<gene>
    <name evidence="11" type="ORF">CXF42_10640</name>
</gene>
<comment type="cofactor">
    <cofactor evidence="1">
        <name>pantetheine 4'-phosphate</name>
        <dbReference type="ChEBI" id="CHEBI:47942"/>
    </cofactor>
</comment>
<dbReference type="AlphaFoldDB" id="A0A3R8QPE9"/>
<dbReference type="CDD" id="cd19535">
    <property type="entry name" value="Cyc_NRPS"/>
    <property type="match status" value="1"/>
</dbReference>
<feature type="region of interest" description="Disordered" evidence="9">
    <location>
        <begin position="323"/>
        <end position="348"/>
    </location>
</feature>
<protein>
    <recommendedName>
        <fullName evidence="4">Phenyloxazoline synthase MbtB</fullName>
    </recommendedName>
    <alternativeName>
        <fullName evidence="8">Mycobactin synthetase protein B</fullName>
    </alternativeName>
</protein>
<dbReference type="SMART" id="SM00823">
    <property type="entry name" value="PKS_PP"/>
    <property type="match status" value="1"/>
</dbReference>
<dbReference type="Gene3D" id="3.30.300.30">
    <property type="match status" value="1"/>
</dbReference>
<dbReference type="InterPro" id="IPR025110">
    <property type="entry name" value="AMP-bd_C"/>
</dbReference>
<evidence type="ECO:0000256" key="4">
    <source>
        <dbReference type="ARBA" id="ARBA00016743"/>
    </source>
</evidence>
<dbReference type="SUPFAM" id="SSF47336">
    <property type="entry name" value="ACP-like"/>
    <property type="match status" value="2"/>
</dbReference>
<dbReference type="InterPro" id="IPR000873">
    <property type="entry name" value="AMP-dep_synth/lig_dom"/>
</dbReference>
<dbReference type="InterPro" id="IPR020806">
    <property type="entry name" value="PKS_PP-bd"/>
</dbReference>
<comment type="caution">
    <text evidence="11">The sequence shown here is derived from an EMBL/GenBank/DDBJ whole genome shotgun (WGS) entry which is preliminary data.</text>
</comment>
<dbReference type="InterPro" id="IPR009081">
    <property type="entry name" value="PP-bd_ACP"/>
</dbReference>
<dbReference type="InterPro" id="IPR023213">
    <property type="entry name" value="CAT-like_dom_sf"/>
</dbReference>
<evidence type="ECO:0000256" key="2">
    <source>
        <dbReference type="ARBA" id="ARBA00005102"/>
    </source>
</evidence>
<evidence type="ECO:0000256" key="8">
    <source>
        <dbReference type="ARBA" id="ARBA00033440"/>
    </source>
</evidence>
<dbReference type="PROSITE" id="PS00455">
    <property type="entry name" value="AMP_BINDING"/>
    <property type="match status" value="1"/>
</dbReference>
<dbReference type="InterPro" id="IPR010071">
    <property type="entry name" value="AA_adenyl_dom"/>
</dbReference>
<dbReference type="PROSITE" id="PS50075">
    <property type="entry name" value="CARRIER"/>
    <property type="match status" value="2"/>
</dbReference>
<dbReference type="Proteomes" id="UP000278422">
    <property type="component" value="Unassembled WGS sequence"/>
</dbReference>
<dbReference type="SUPFAM" id="SSF56801">
    <property type="entry name" value="Acetyl-CoA synthetase-like"/>
    <property type="match status" value="1"/>
</dbReference>
<dbReference type="PANTHER" id="PTHR45527">
    <property type="entry name" value="NONRIBOSOMAL PEPTIDE SYNTHETASE"/>
    <property type="match status" value="1"/>
</dbReference>
<dbReference type="GO" id="GO:0005737">
    <property type="term" value="C:cytoplasm"/>
    <property type="evidence" value="ECO:0007669"/>
    <property type="project" value="TreeGrafter"/>
</dbReference>
<evidence type="ECO:0000256" key="6">
    <source>
        <dbReference type="ARBA" id="ARBA00022553"/>
    </source>
</evidence>
<keyword evidence="12" id="KW-1185">Reference proteome</keyword>
<feature type="region of interest" description="Disordered" evidence="9">
    <location>
        <begin position="86"/>
        <end position="129"/>
    </location>
</feature>
<dbReference type="SUPFAM" id="SSF52777">
    <property type="entry name" value="CoA-dependent acyltransferases"/>
    <property type="match status" value="2"/>
</dbReference>
<comment type="similarity">
    <text evidence="3">Belongs to the ATP-dependent AMP-binding enzyme family. MbtB subfamily.</text>
</comment>
<dbReference type="InterPro" id="IPR042099">
    <property type="entry name" value="ANL_N_sf"/>
</dbReference>
<dbReference type="GO" id="GO:0000036">
    <property type="term" value="F:acyl carrier activity"/>
    <property type="evidence" value="ECO:0007669"/>
    <property type="project" value="TreeGrafter"/>
</dbReference>
<dbReference type="PANTHER" id="PTHR45527:SF10">
    <property type="entry name" value="PYOCHELIN SYNTHASE PCHF"/>
    <property type="match status" value="1"/>
</dbReference>
<dbReference type="NCBIfam" id="TIGR01733">
    <property type="entry name" value="AA-adenyl-dom"/>
    <property type="match status" value="1"/>
</dbReference>
<dbReference type="GO" id="GO:0044550">
    <property type="term" value="P:secondary metabolite biosynthetic process"/>
    <property type="evidence" value="ECO:0007669"/>
    <property type="project" value="TreeGrafter"/>
</dbReference>
<dbReference type="InterPro" id="IPR001242">
    <property type="entry name" value="Condensation_dom"/>
</dbReference>
<evidence type="ECO:0000259" key="10">
    <source>
        <dbReference type="PROSITE" id="PS50075"/>
    </source>
</evidence>
<evidence type="ECO:0000313" key="12">
    <source>
        <dbReference type="Proteomes" id="UP000278422"/>
    </source>
</evidence>
<dbReference type="InterPro" id="IPR057737">
    <property type="entry name" value="Condensation_MtbB-like"/>
</dbReference>
<dbReference type="Pfam" id="PF00668">
    <property type="entry name" value="Condensation"/>
    <property type="match status" value="1"/>
</dbReference>
<dbReference type="GO" id="GO:0016874">
    <property type="term" value="F:ligase activity"/>
    <property type="evidence" value="ECO:0007669"/>
    <property type="project" value="UniProtKB-KW"/>
</dbReference>
<dbReference type="Pfam" id="PF13193">
    <property type="entry name" value="AMP-binding_C"/>
    <property type="match status" value="1"/>
</dbReference>
<evidence type="ECO:0000256" key="3">
    <source>
        <dbReference type="ARBA" id="ARBA00007380"/>
    </source>
</evidence>
<dbReference type="InterPro" id="IPR036736">
    <property type="entry name" value="ACP-like_sf"/>
</dbReference>
<feature type="domain" description="Carrier" evidence="10">
    <location>
        <begin position="13"/>
        <end position="87"/>
    </location>
</feature>
<dbReference type="FunFam" id="3.30.559.10:FF:000023">
    <property type="entry name" value="Non-ribosomal peptide synthetase"/>
    <property type="match status" value="1"/>
</dbReference>
<dbReference type="Gene3D" id="1.10.1200.10">
    <property type="entry name" value="ACP-like"/>
    <property type="match status" value="2"/>
</dbReference>
<name>A0A3R8QPE9_9CORY</name>
<keyword evidence="5" id="KW-0596">Phosphopantetheine</keyword>
<evidence type="ECO:0000256" key="9">
    <source>
        <dbReference type="SAM" id="MobiDB-lite"/>
    </source>
</evidence>
<reference evidence="11 12" key="1">
    <citation type="submission" date="2018-01" db="EMBL/GenBank/DDBJ databases">
        <title>Twenty Corynebacterium bovis Genomes.</title>
        <authorList>
            <person name="Gulvik C.A."/>
        </authorList>
    </citation>
    <scope>NUCLEOTIDE SEQUENCE [LARGE SCALE GENOMIC DNA]</scope>
    <source>
        <strain evidence="11 12">16-2004</strain>
    </source>
</reference>
<dbReference type="EMBL" id="PQNQ01000054">
    <property type="protein sequence ID" value="RRQ01725.1"/>
    <property type="molecule type" value="Genomic_DNA"/>
</dbReference>
<accession>A0A3R8QPE9</accession>
<dbReference type="Gene3D" id="3.40.50.12780">
    <property type="entry name" value="N-terminal domain of ligase-like"/>
    <property type="match status" value="1"/>
</dbReference>
<dbReference type="UniPathway" id="UPA00011"/>
<dbReference type="InterPro" id="IPR045851">
    <property type="entry name" value="AMP-bd_C_sf"/>
</dbReference>
<feature type="compositionally biased region" description="Low complexity" evidence="9">
    <location>
        <begin position="93"/>
        <end position="120"/>
    </location>
</feature>
<evidence type="ECO:0000256" key="7">
    <source>
        <dbReference type="ARBA" id="ARBA00022598"/>
    </source>
</evidence>
<organism evidence="11 12">
    <name type="scientific">Corynebacterium bovis</name>
    <dbReference type="NCBI Taxonomy" id="36808"/>
    <lineage>
        <taxon>Bacteria</taxon>
        <taxon>Bacillati</taxon>
        <taxon>Actinomycetota</taxon>
        <taxon>Actinomycetes</taxon>
        <taxon>Mycobacteriales</taxon>
        <taxon>Corynebacteriaceae</taxon>
        <taxon>Corynebacterium</taxon>
    </lineage>
</organism>
<dbReference type="GO" id="GO:0031177">
    <property type="term" value="F:phosphopantetheine binding"/>
    <property type="evidence" value="ECO:0007669"/>
    <property type="project" value="InterPro"/>
</dbReference>
<dbReference type="Pfam" id="PF00501">
    <property type="entry name" value="AMP-binding"/>
    <property type="match status" value="1"/>
</dbReference>
<keyword evidence="6" id="KW-0597">Phosphoprotein</keyword>
<dbReference type="FunFam" id="3.30.559.30:FF:000006">
    <property type="entry name" value="Yersiniabactin polyketide/non-ribosomal peptide synthetase"/>
    <property type="match status" value="1"/>
</dbReference>
<keyword evidence="7" id="KW-0436">Ligase</keyword>
<dbReference type="Gene3D" id="3.30.559.30">
    <property type="entry name" value="Nonribosomal peptide synthetase, condensation domain"/>
    <property type="match status" value="1"/>
</dbReference>
<sequence>MVQMTVNPTPPGRPTAPTTEEIVAQIRAAVPDVPVDADTDLVGAGLDSLRIMRLAGGWRKAGFDVSFAELLAAPTPEGWREVLAAAAPGDGTPGSAGQPAGAPGSAGQPAGAPGSAGQAPVDPDAHEPFPLAPLQHAYWAGGAQETLGGVSAHLYVELDGPDTDPEALAGAVDRLLRRHGMLRAEILDDGTQRIAAEPPADVLHVDDLRDLSDGAREQVLEETRRRTGTQRLAADHGRMIDIRLSRLPGGRARLHVDFDMLGGDAMSYRVALDDLAAFLDGDDPAPVRTSFREYVLDPQVAEPPHRERDRAWWRDRLDDLPVPPRLPVRGTGGSGATPAPPAADHPPAVRRHLTLDPAEKDALRRHAAANGVTPAAALAAAFAEAVGLCADSPRFLLNLPLFHRQPVHDDVDRLVGDFSSLILVEVDLTCPAAVLDRVRALSASMRDAAGHADWNALDVLRDLGRRDGGQVIAPVVYTSAVGLGELFSPRVRRRFGDPVWIISQGPQVLLDAQVTELDGGFLVNWDIQEHRFRPGVVDTMFDAYRANVRALTASADWSAAFPGGVPAGQLAARDRTHTTAPVSGRMLHEGFFDTAAADPGRPAVLWGEDGVRTYGEVADAARRVAGAVRAAGAGRGDVVGVRLRKGPDQVPVLLGVLAAGAAWVPLGVDQPVERLRRILGTADCTLVLADGEGGPLEVEGVRVLDVADAFAHDPVPEAARAPEVDPEDLAYVLFTSGSTGEPKGVEVPHRAVMNTLDVVNGITGMTSADRTLALASVEFDLSVQDVFGPLSVGGAVVCLDADERRDPEVWARRIDHRGVTHLYCVPPLLDMLLAGRSASSLTGLRWCLLGGDRVTTDLPGRLWARAPRCRVAGLGGATETAIHETFHEVTGPDAIDPEWQAVPFGTPLPTMRCRVVDAAGRDRPDHVPGELWVAGPGLADGYRHDPGKTADRFPVVDGVRWYRTGDRVRYLPGGCIEFLGRADDQLKIRGYRVETGEVEAALRAVPGVAAGAVSVYRDPGVHLGAVVQPEPGTGVDADAVARSMAGAVPPYMVPDRIVTVAALPVTANGKIDRRACARIVADGGAGGVGGVGGAGAAGPPGTGGTGVPGAAGGAGGGAAAGGTACPGVDRLPTPGTLEHLVAGVLEEVLDLDPGTVGADDDVIALGGDSVLMVKVVSVLRELLDDTTLPAAVLFENRTARTVAEGLRRCERQPGLFDRTAGILHELDGELDDGLGGEPAGEPADGCGEESL</sequence>
<evidence type="ECO:0000256" key="5">
    <source>
        <dbReference type="ARBA" id="ARBA00022450"/>
    </source>
</evidence>
<dbReference type="GO" id="GO:0043041">
    <property type="term" value="P:amino acid activation for nonribosomal peptide biosynthetic process"/>
    <property type="evidence" value="ECO:0007669"/>
    <property type="project" value="TreeGrafter"/>
</dbReference>
<dbReference type="Pfam" id="PF00550">
    <property type="entry name" value="PP-binding"/>
    <property type="match status" value="2"/>
</dbReference>
<evidence type="ECO:0000313" key="11">
    <source>
        <dbReference type="EMBL" id="RRQ01725.1"/>
    </source>
</evidence>
<evidence type="ECO:0000256" key="1">
    <source>
        <dbReference type="ARBA" id="ARBA00001957"/>
    </source>
</evidence>